<gene>
    <name evidence="1" type="ORF">C812_03453</name>
</gene>
<protein>
    <submittedName>
        <fullName evidence="1">Uncharacterized protein</fullName>
    </submittedName>
</protein>
<dbReference type="RefSeq" id="WP_016313861.1">
    <property type="nucleotide sequence ID" value="NZ_KE159654.1"/>
</dbReference>
<sequence length="91" mass="10610">MRSFLESLYYDYIIPEQQLIPKDPQYRQLSRELSEATMVWKEKLSSEDFAELEALIDLQQQIQGMEMAAAFARGFRLGAGLMIEVFSRDRA</sequence>
<proteinExistence type="predicted"/>
<organism evidence="1 2">
    <name type="scientific">Paenibacillus barengoltzii G22</name>
    <dbReference type="NCBI Taxonomy" id="1235795"/>
    <lineage>
        <taxon>Bacteria</taxon>
        <taxon>Bacillati</taxon>
        <taxon>Bacillota</taxon>
        <taxon>Bacilli</taxon>
        <taxon>Bacillales</taxon>
        <taxon>Paenibacillaceae</taxon>
        <taxon>Paenibacillus</taxon>
    </lineage>
</organism>
<reference evidence="1 2" key="1">
    <citation type="submission" date="2013-04" db="EMBL/GenBank/DDBJ databases">
        <title>The Genome Sequence of Paenibacillus barengoltzii G22.</title>
        <authorList>
            <consortium name="The Broad Institute Genomics Platform"/>
            <consortium name="The Broad Institute Genome Sequencing Center for Infectious Disease"/>
            <person name="Earl A."/>
            <person name="Xavier R."/>
            <person name="Elson C."/>
            <person name="Duck W."/>
            <person name="Walker B."/>
            <person name="Young S."/>
            <person name="Zeng Q."/>
            <person name="Gargeya S."/>
            <person name="Fitzgerald M."/>
            <person name="Haas B."/>
            <person name="Abouelleil A."/>
            <person name="Allen A.W."/>
            <person name="Alvarado L."/>
            <person name="Arachchi H.M."/>
            <person name="Berlin A.M."/>
            <person name="Chapman S.B."/>
            <person name="Gainer-Dewar J."/>
            <person name="Goldberg J."/>
            <person name="Griggs A."/>
            <person name="Gujja S."/>
            <person name="Hansen M."/>
            <person name="Howarth C."/>
            <person name="Imamovic A."/>
            <person name="Ireland A."/>
            <person name="Larimer J."/>
            <person name="McCowan C."/>
            <person name="Murphy C."/>
            <person name="Pearson M."/>
            <person name="Poon T.W."/>
            <person name="Priest M."/>
            <person name="Roberts A."/>
            <person name="Saif S."/>
            <person name="Shea T."/>
            <person name="Sisk P."/>
            <person name="Sykes S."/>
            <person name="Wortman J."/>
            <person name="Nusbaum C."/>
            <person name="Birren B."/>
        </authorList>
    </citation>
    <scope>NUCLEOTIDE SEQUENCE [LARGE SCALE GENOMIC DNA]</scope>
    <source>
        <strain evidence="1 2">G22</strain>
    </source>
</reference>
<evidence type="ECO:0000313" key="1">
    <source>
        <dbReference type="EMBL" id="EOS54678.1"/>
    </source>
</evidence>
<dbReference type="GeneID" id="43346393"/>
<dbReference type="OrthoDB" id="9795830at2"/>
<dbReference type="InterPro" id="IPR049215">
    <property type="entry name" value="DUF6809"/>
</dbReference>
<evidence type="ECO:0000313" key="2">
    <source>
        <dbReference type="Proteomes" id="UP000019598"/>
    </source>
</evidence>
<comment type="caution">
    <text evidence="1">The sequence shown here is derived from an EMBL/GenBank/DDBJ whole genome shotgun (WGS) entry which is preliminary data.</text>
</comment>
<dbReference type="PATRIC" id="fig|1235795.3.peg.3426"/>
<accession>R9L7X1</accession>
<dbReference type="EMBL" id="ASSZ01000029">
    <property type="protein sequence ID" value="EOS54678.1"/>
    <property type="molecule type" value="Genomic_DNA"/>
</dbReference>
<dbReference type="Proteomes" id="UP000019598">
    <property type="component" value="Unassembled WGS sequence"/>
</dbReference>
<dbReference type="AlphaFoldDB" id="R9L7X1"/>
<dbReference type="HOGENOM" id="CLU_157174_0_0_9"/>
<name>R9L7X1_9BACL</name>
<dbReference type="Pfam" id="PF20648">
    <property type="entry name" value="DUF6809"/>
    <property type="match status" value="1"/>
</dbReference>